<gene>
    <name evidence="2" type="ORF">HZZ05_04080</name>
</gene>
<dbReference type="InterPro" id="IPR046701">
    <property type="entry name" value="DUF6571"/>
</dbReference>
<dbReference type="Proteomes" id="UP000572528">
    <property type="component" value="Unassembled WGS sequence"/>
</dbReference>
<comment type="caution">
    <text evidence="2">The sequence shown here is derived from an EMBL/GenBank/DDBJ whole genome shotgun (WGS) entry which is preliminary data.</text>
</comment>
<dbReference type="RefSeq" id="WP_179900030.1">
    <property type="nucleotide sequence ID" value="NZ_JACBXV010000033.1"/>
</dbReference>
<accession>A0A853EH27</accession>
<evidence type="ECO:0000259" key="1">
    <source>
        <dbReference type="Pfam" id="PF20211"/>
    </source>
</evidence>
<dbReference type="AlphaFoldDB" id="A0A853EH27"/>
<protein>
    <recommendedName>
        <fullName evidence="1">DUF6571 domain-containing protein</fullName>
    </recommendedName>
</protein>
<reference evidence="2 3" key="1">
    <citation type="submission" date="2020-07" db="EMBL/GenBank/DDBJ databases">
        <title>MOT database genomes.</title>
        <authorList>
            <person name="Joseph S."/>
            <person name="Aduse-Opoku J."/>
            <person name="Hashim A."/>
            <person name="Wade W."/>
            <person name="Curtis M."/>
        </authorList>
    </citation>
    <scope>NUCLEOTIDE SEQUENCE [LARGE SCALE GENOMIC DNA]</scope>
    <source>
        <strain evidence="2 3">WMus004</strain>
    </source>
</reference>
<evidence type="ECO:0000313" key="2">
    <source>
        <dbReference type="EMBL" id="NYS68703.1"/>
    </source>
</evidence>
<organism evidence="2 3">
    <name type="scientific">Actinomyces bowdenii</name>
    <dbReference type="NCBI Taxonomy" id="131109"/>
    <lineage>
        <taxon>Bacteria</taxon>
        <taxon>Bacillati</taxon>
        <taxon>Actinomycetota</taxon>
        <taxon>Actinomycetes</taxon>
        <taxon>Actinomycetales</taxon>
        <taxon>Actinomycetaceae</taxon>
        <taxon>Actinomyces</taxon>
    </lineage>
</organism>
<proteinExistence type="predicted"/>
<evidence type="ECO:0000313" key="3">
    <source>
        <dbReference type="Proteomes" id="UP000572528"/>
    </source>
</evidence>
<dbReference type="EMBL" id="JACBXV010000033">
    <property type="protein sequence ID" value="NYS68703.1"/>
    <property type="molecule type" value="Genomic_DNA"/>
</dbReference>
<feature type="domain" description="DUF6571" evidence="1">
    <location>
        <begin position="1"/>
        <end position="665"/>
    </location>
</feature>
<sequence length="699" mass="75603">MAYIYLHPTRMQTFITNLKNYATDSRSELRSVRSINNLNDDPAEVEYDISEVSSHAVCNGDLYNRSMDLQTRLDEAIAMNNSGITPTEGEFISYYLPDEGEYSEDTIANVVAFNSGSANRAEQDAIALDQALDSKDGVSADGRTVDQILEEQAKHKDIPAYAASYVSTIGVDKYLDLPQRIAGYYTTVARDGNHIPPQYKQETDWDKANSGVSILGDMLAVVSQPDVTLRDKNGNTINLVDSVEKAAEAEGHLGRMSGLNALIENSNNSYGTDFLVELATRFEDNGYDGSAADDHLGEDGYGGVYGDSSMDPMAGVLSGMGKNSEAALKYLVPDGEVDASGNWSAGPAAQKRWELLSSRTWDPQGGLDGFTAALGGASAYRVYNPDGDKDERAAWITGKGIDYLAAQNVDYTSTSKDNIAIMLGNSLPDMENVAAERQDIGHKTTPYDNYRPASLTGDHSDAIRKLTGIVGSEDSSLQIISNTVGRQSTQRTQATIAAHPNAIFGSDEAFDNEIATGAYNDGLLLGYIEQSAIDARTNDKMDEAAKEAASNRVESAVVGGMGAGLSAIPTPWTQAAGIGISIATPFLDDTTQVDLSDSEKVQNLSDRTATRLERSTISQMANNGRLDEQAFYDVNNHDYSEGLPWMNSDHTIDTRMVLDDEDASQQFETWIQDNSIPSVDYKGNLSTGMEIGRQNAQAN</sequence>
<name>A0A853EH27_9ACTO</name>
<dbReference type="Pfam" id="PF20211">
    <property type="entry name" value="DUF6571"/>
    <property type="match status" value="1"/>
</dbReference>